<dbReference type="InterPro" id="IPR000719">
    <property type="entry name" value="Prot_kinase_dom"/>
</dbReference>
<keyword evidence="8 11" id="KW-0067">ATP-binding</keyword>
<dbReference type="PROSITE" id="PS50011">
    <property type="entry name" value="PROTEIN_KINASE_DOM"/>
    <property type="match status" value="1"/>
</dbReference>
<evidence type="ECO:0000256" key="5">
    <source>
        <dbReference type="ARBA" id="ARBA00022703"/>
    </source>
</evidence>
<evidence type="ECO:0000259" key="15">
    <source>
        <dbReference type="PROSITE" id="PS50011"/>
    </source>
</evidence>
<keyword evidence="2 11" id="KW-0723">Serine/threonine-protein kinase</keyword>
<dbReference type="PIRSF" id="PIRSF037993">
    <property type="entry name" value="STPK_Pim-1"/>
    <property type="match status" value="1"/>
</dbReference>
<dbReference type="Gene3D" id="1.10.510.10">
    <property type="entry name" value="Transferase(Phosphotransferase) domain 1"/>
    <property type="match status" value="1"/>
</dbReference>
<dbReference type="GO" id="GO:0005737">
    <property type="term" value="C:cytoplasm"/>
    <property type="evidence" value="ECO:0007669"/>
    <property type="project" value="UniProtKB-UniRule"/>
</dbReference>
<dbReference type="PROSITE" id="PS00107">
    <property type="entry name" value="PROTEIN_KINASE_ATP"/>
    <property type="match status" value="1"/>
</dbReference>
<feature type="binding site" evidence="13">
    <location>
        <position position="121"/>
    </location>
    <ligand>
        <name>ATP</name>
        <dbReference type="ChEBI" id="CHEBI:30616"/>
    </ligand>
</feature>
<evidence type="ECO:0000256" key="12">
    <source>
        <dbReference type="PIRSR" id="PIRSR037993-1"/>
    </source>
</evidence>
<feature type="binding site" evidence="13">
    <location>
        <position position="59"/>
    </location>
    <ligand>
        <name>ATP</name>
        <dbReference type="ChEBI" id="CHEBI:30616"/>
    </ligand>
</feature>
<dbReference type="SMART" id="SM00220">
    <property type="entry name" value="S_TKc"/>
    <property type="match status" value="1"/>
</dbReference>
<dbReference type="InterPro" id="IPR017348">
    <property type="entry name" value="PIM1/2/3"/>
</dbReference>
<proteinExistence type="inferred from homology"/>
<dbReference type="FunFam" id="3.30.200.20:FF:000363">
    <property type="entry name" value="Serine/threonine-protein kinase"/>
    <property type="match status" value="1"/>
</dbReference>
<evidence type="ECO:0000313" key="17">
    <source>
        <dbReference type="Proteomes" id="UP001046870"/>
    </source>
</evidence>
<organism evidence="16 17">
    <name type="scientific">Megalops atlanticus</name>
    <name type="common">Tarpon</name>
    <name type="synonym">Clupea gigantea</name>
    <dbReference type="NCBI Taxonomy" id="7932"/>
    <lineage>
        <taxon>Eukaryota</taxon>
        <taxon>Metazoa</taxon>
        <taxon>Chordata</taxon>
        <taxon>Craniata</taxon>
        <taxon>Vertebrata</taxon>
        <taxon>Euteleostomi</taxon>
        <taxon>Actinopterygii</taxon>
        <taxon>Neopterygii</taxon>
        <taxon>Teleostei</taxon>
        <taxon>Elopiformes</taxon>
        <taxon>Megalopidae</taxon>
        <taxon>Megalops</taxon>
    </lineage>
</organism>
<dbReference type="EMBL" id="JAFDVH010000008">
    <property type="protein sequence ID" value="KAG7472695.1"/>
    <property type="molecule type" value="Genomic_DNA"/>
</dbReference>
<evidence type="ECO:0000256" key="3">
    <source>
        <dbReference type="ARBA" id="ARBA00022553"/>
    </source>
</evidence>
<keyword evidence="6 11" id="KW-0547">Nucleotide-binding</keyword>
<dbReference type="Gene3D" id="3.30.200.20">
    <property type="entry name" value="Phosphorylase Kinase, domain 1"/>
    <property type="match status" value="1"/>
</dbReference>
<evidence type="ECO:0000313" key="16">
    <source>
        <dbReference type="EMBL" id="KAG7472695.1"/>
    </source>
</evidence>
<evidence type="ECO:0000256" key="9">
    <source>
        <dbReference type="ARBA" id="ARBA00047899"/>
    </source>
</evidence>
<sequence>MLDTRMDDLHLHQVNDVRGKTAKEPFEKQYHVGALLGSGGFGSVFAGQRIVDGLQVAIKKVSSDRVQQWARVPDEPSPVPMEIVLLLQLGGGSCSGPAHKGVIRMLDWFEIPGQGFLIVFERPQPCQDLFDFITERGALEEPLAQRFMRQIVEALRFCQSRGVVHRDVKDENVLVDTRTGDVKIIDFGSGALLKDSVYTDFEGTRVYSPPEWVLHQRYHARPLTVWSLGVLLFDMVCGDIPFERDREIVEAKPSFTRRISKECQSLIRWCLAYRPEDRPSLEQILLHPWMETTSDDCGDLQGGDGMPSQSSL</sequence>
<comment type="catalytic activity">
    <reaction evidence="10 11">
        <text>L-seryl-[protein] + ATP = O-phospho-L-seryl-[protein] + ADP + H(+)</text>
        <dbReference type="Rhea" id="RHEA:17989"/>
        <dbReference type="Rhea" id="RHEA-COMP:9863"/>
        <dbReference type="Rhea" id="RHEA-COMP:11604"/>
        <dbReference type="ChEBI" id="CHEBI:15378"/>
        <dbReference type="ChEBI" id="CHEBI:29999"/>
        <dbReference type="ChEBI" id="CHEBI:30616"/>
        <dbReference type="ChEBI" id="CHEBI:83421"/>
        <dbReference type="ChEBI" id="CHEBI:456216"/>
        <dbReference type="EC" id="2.7.11.1"/>
    </reaction>
</comment>
<dbReference type="GO" id="GO:0004674">
    <property type="term" value="F:protein serine/threonine kinase activity"/>
    <property type="evidence" value="ECO:0007669"/>
    <property type="project" value="UniProtKB-UniRule"/>
</dbReference>
<dbReference type="PANTHER" id="PTHR22984:SF23">
    <property type="entry name" value="SERINE_THREONINE-PROTEIN KINASE PIM-2"/>
    <property type="match status" value="1"/>
</dbReference>
<evidence type="ECO:0000256" key="13">
    <source>
        <dbReference type="PIRSR" id="PIRSR037993-2"/>
    </source>
</evidence>
<dbReference type="GO" id="GO:0106310">
    <property type="term" value="F:protein serine kinase activity"/>
    <property type="evidence" value="ECO:0007669"/>
    <property type="project" value="UniProtKB-UniRule"/>
</dbReference>
<comment type="function">
    <text evidence="11">Proto-oncogene with serine/threonine kinase activity involved in cell survival and cell proliferation.</text>
</comment>
<reference evidence="16" key="1">
    <citation type="submission" date="2021-01" db="EMBL/GenBank/DDBJ databases">
        <authorList>
            <person name="Zahm M."/>
            <person name="Roques C."/>
            <person name="Cabau C."/>
            <person name="Klopp C."/>
            <person name="Donnadieu C."/>
            <person name="Jouanno E."/>
            <person name="Lampietro C."/>
            <person name="Louis A."/>
            <person name="Herpin A."/>
            <person name="Echchiki A."/>
            <person name="Berthelot C."/>
            <person name="Parey E."/>
            <person name="Roest-Crollius H."/>
            <person name="Braasch I."/>
            <person name="Postlethwait J."/>
            <person name="Bobe J."/>
            <person name="Montfort J."/>
            <person name="Bouchez O."/>
            <person name="Begum T."/>
            <person name="Mejri S."/>
            <person name="Adams A."/>
            <person name="Chen W.-J."/>
            <person name="Guiguen Y."/>
        </authorList>
    </citation>
    <scope>NUCLEOTIDE SEQUENCE</scope>
    <source>
        <strain evidence="16">YG-15Mar2019-1</strain>
        <tissue evidence="16">Brain</tissue>
    </source>
</reference>
<keyword evidence="7 11" id="KW-0418">Kinase</keyword>
<dbReference type="InterPro" id="IPR008271">
    <property type="entry name" value="Ser/Thr_kinase_AS"/>
</dbReference>
<keyword evidence="4 11" id="KW-0808">Transferase</keyword>
<evidence type="ECO:0000256" key="14">
    <source>
        <dbReference type="PROSITE-ProRule" id="PRU10141"/>
    </source>
</evidence>
<comment type="catalytic activity">
    <reaction evidence="9 11">
        <text>L-threonyl-[protein] + ATP = O-phospho-L-threonyl-[protein] + ADP + H(+)</text>
        <dbReference type="Rhea" id="RHEA:46608"/>
        <dbReference type="Rhea" id="RHEA-COMP:11060"/>
        <dbReference type="Rhea" id="RHEA-COMP:11605"/>
        <dbReference type="ChEBI" id="CHEBI:15378"/>
        <dbReference type="ChEBI" id="CHEBI:30013"/>
        <dbReference type="ChEBI" id="CHEBI:30616"/>
        <dbReference type="ChEBI" id="CHEBI:61977"/>
        <dbReference type="ChEBI" id="CHEBI:456216"/>
        <dbReference type="EC" id="2.7.11.1"/>
    </reaction>
</comment>
<feature type="binding site" evidence="13">
    <location>
        <position position="128"/>
    </location>
    <ligand>
        <name>ATP</name>
        <dbReference type="ChEBI" id="CHEBI:30616"/>
    </ligand>
</feature>
<dbReference type="OrthoDB" id="10252171at2759"/>
<evidence type="ECO:0000256" key="1">
    <source>
        <dbReference type="ARBA" id="ARBA00005505"/>
    </source>
</evidence>
<evidence type="ECO:0000256" key="2">
    <source>
        <dbReference type="ARBA" id="ARBA00022527"/>
    </source>
</evidence>
<dbReference type="GO" id="GO:0043066">
    <property type="term" value="P:negative regulation of apoptotic process"/>
    <property type="evidence" value="ECO:0007669"/>
    <property type="project" value="UniProtKB-UniRule"/>
</dbReference>
<feature type="binding site" evidence="14">
    <location>
        <position position="60"/>
    </location>
    <ligand>
        <name>ATP</name>
        <dbReference type="ChEBI" id="CHEBI:30616"/>
    </ligand>
</feature>
<dbReference type="InterPro" id="IPR051138">
    <property type="entry name" value="PIM_Ser/Thr_kinase"/>
</dbReference>
<evidence type="ECO:0000256" key="7">
    <source>
        <dbReference type="ARBA" id="ARBA00022777"/>
    </source>
</evidence>
<gene>
    <name evidence="16" type="ORF">MATL_G00111540</name>
</gene>
<name>A0A9D3TCL9_MEGAT</name>
<keyword evidence="3" id="KW-0597">Phosphoprotein</keyword>
<dbReference type="InterPro" id="IPR011009">
    <property type="entry name" value="Kinase-like_dom_sf"/>
</dbReference>
<dbReference type="Pfam" id="PF00069">
    <property type="entry name" value="Pkinase"/>
    <property type="match status" value="1"/>
</dbReference>
<protein>
    <recommendedName>
        <fullName evidence="11">Serine/threonine-protein kinase</fullName>
        <ecNumber evidence="11">2.7.11.1</ecNumber>
    </recommendedName>
</protein>
<dbReference type="GO" id="GO:0005524">
    <property type="term" value="F:ATP binding"/>
    <property type="evidence" value="ECO:0007669"/>
    <property type="project" value="UniProtKB-UniRule"/>
</dbReference>
<dbReference type="SUPFAM" id="SSF56112">
    <property type="entry name" value="Protein kinase-like (PK-like)"/>
    <property type="match status" value="1"/>
</dbReference>
<accession>A0A9D3TCL9</accession>
<evidence type="ECO:0000256" key="8">
    <source>
        <dbReference type="ARBA" id="ARBA00022840"/>
    </source>
</evidence>
<evidence type="ECO:0000256" key="6">
    <source>
        <dbReference type="ARBA" id="ARBA00022741"/>
    </source>
</evidence>
<feature type="domain" description="Protein kinase" evidence="15">
    <location>
        <begin position="30"/>
        <end position="290"/>
    </location>
</feature>
<evidence type="ECO:0000256" key="10">
    <source>
        <dbReference type="ARBA" id="ARBA00048679"/>
    </source>
</evidence>
<feature type="active site" description="Proton acceptor" evidence="12">
    <location>
        <position position="167"/>
    </location>
</feature>
<feature type="binding site" evidence="13">
    <location>
        <begin position="36"/>
        <end position="44"/>
    </location>
    <ligand>
        <name>ATP</name>
        <dbReference type="ChEBI" id="CHEBI:30616"/>
    </ligand>
</feature>
<dbReference type="AlphaFoldDB" id="A0A9D3TCL9"/>
<dbReference type="EC" id="2.7.11.1" evidence="11"/>
<evidence type="ECO:0000256" key="4">
    <source>
        <dbReference type="ARBA" id="ARBA00022679"/>
    </source>
</evidence>
<keyword evidence="5" id="KW-0053">Apoptosis</keyword>
<dbReference type="PANTHER" id="PTHR22984">
    <property type="entry name" value="SERINE/THREONINE-PROTEIN KINASE PIM"/>
    <property type="match status" value="1"/>
</dbReference>
<dbReference type="FunFam" id="1.10.510.10:FF:000708">
    <property type="entry name" value="serine/threonine-protein kinase par-1-like"/>
    <property type="match status" value="1"/>
</dbReference>
<dbReference type="Proteomes" id="UP001046870">
    <property type="component" value="Chromosome 8"/>
</dbReference>
<comment type="similarity">
    <text evidence="1 11">Belongs to the protein kinase superfamily. CAMK Ser/Thr protein kinase family. PIM subfamily.</text>
</comment>
<evidence type="ECO:0000256" key="11">
    <source>
        <dbReference type="PIRNR" id="PIRNR037993"/>
    </source>
</evidence>
<keyword evidence="17" id="KW-1185">Reference proteome</keyword>
<dbReference type="PROSITE" id="PS00108">
    <property type="entry name" value="PROTEIN_KINASE_ST"/>
    <property type="match status" value="1"/>
</dbReference>
<dbReference type="GO" id="GO:0006915">
    <property type="term" value="P:apoptotic process"/>
    <property type="evidence" value="ECO:0007669"/>
    <property type="project" value="UniProtKB-KW"/>
</dbReference>
<comment type="caution">
    <text evidence="16">The sequence shown here is derived from an EMBL/GenBank/DDBJ whole genome shotgun (WGS) entry which is preliminary data.</text>
</comment>
<dbReference type="InterPro" id="IPR017441">
    <property type="entry name" value="Protein_kinase_ATP_BS"/>
</dbReference>